<keyword evidence="5" id="KW-1185">Reference proteome</keyword>
<feature type="domain" description="N-acetyltransferase" evidence="3">
    <location>
        <begin position="1"/>
        <end position="155"/>
    </location>
</feature>
<evidence type="ECO:0000313" key="5">
    <source>
        <dbReference type="Proteomes" id="UP001174196"/>
    </source>
</evidence>
<organism evidence="4 5">
    <name type="scientific">Polycladomyces subterraneus</name>
    <dbReference type="NCBI Taxonomy" id="1016997"/>
    <lineage>
        <taxon>Bacteria</taxon>
        <taxon>Bacillati</taxon>
        <taxon>Bacillota</taxon>
        <taxon>Bacilli</taxon>
        <taxon>Bacillales</taxon>
        <taxon>Thermoactinomycetaceae</taxon>
        <taxon>Polycladomyces</taxon>
    </lineage>
</organism>
<accession>A0ABT8IMM1</accession>
<dbReference type="InterPro" id="IPR016181">
    <property type="entry name" value="Acyl_CoA_acyltransferase"/>
</dbReference>
<sequence length="291" mass="33129">MLLRPLSDIPLTDVVNLWNEAFQDYAIPMQQSVDRLFARMAREGLSPSLSVIATIDDRPVGLVLNGIRTIRGMRIAWNGGTGVIPSFRRSGVGKAMIRYCLDLYRKEGAHITTLEALADNQKAIDLYRQCGYEVINRIGVFLQQSPANPDRETLRTNWHIQRVPTIDVSSLPFYQIQAPWQTHWENLPAGESLIACDENGNPVGYALFQRVYTEDGQCREIVMVQCETNPDHPLRDEITVALAHHVFQPDLPNIKRKAIHVPLSRSTLCDWLKKNGFRSIVEQVQMKKELR</sequence>
<dbReference type="PANTHER" id="PTHR42919">
    <property type="entry name" value="N-ALPHA-ACETYLTRANSFERASE"/>
    <property type="match status" value="1"/>
</dbReference>
<keyword evidence="1" id="KW-0808">Transferase</keyword>
<proteinExistence type="predicted"/>
<reference evidence="4" key="1">
    <citation type="submission" date="2022-08" db="EMBL/GenBank/DDBJ databases">
        <title>Polycladomyces zharkentsis sp. nov., a novel thermophilic CMC and starch-degrading bacterium isolated from a geothermal spring in Kazakhstan.</title>
        <authorList>
            <person name="Mashzhan A."/>
            <person name="Kistaubaeva A."/>
            <person name="Javier-Lopez R."/>
            <person name="Birkeland N.-K."/>
        </authorList>
    </citation>
    <scope>NUCLEOTIDE SEQUENCE</scope>
    <source>
        <strain evidence="4">KSR 13</strain>
    </source>
</reference>
<protein>
    <submittedName>
        <fullName evidence="4">GNAT family N-acetyltransferase</fullName>
    </submittedName>
</protein>
<dbReference type="Pfam" id="PF00583">
    <property type="entry name" value="Acetyltransf_1"/>
    <property type="match status" value="1"/>
</dbReference>
<dbReference type="InterPro" id="IPR051556">
    <property type="entry name" value="N-term/lysine_N-AcTrnsfr"/>
</dbReference>
<name>A0ABT8IMM1_9BACL</name>
<dbReference type="RefSeq" id="WP_301238718.1">
    <property type="nucleotide sequence ID" value="NZ_JANRHH010000035.1"/>
</dbReference>
<dbReference type="PANTHER" id="PTHR42919:SF8">
    <property type="entry name" value="N-ALPHA-ACETYLTRANSFERASE 50"/>
    <property type="match status" value="1"/>
</dbReference>
<evidence type="ECO:0000313" key="4">
    <source>
        <dbReference type="EMBL" id="MDN4594038.1"/>
    </source>
</evidence>
<keyword evidence="2" id="KW-0012">Acyltransferase</keyword>
<dbReference type="CDD" id="cd04301">
    <property type="entry name" value="NAT_SF"/>
    <property type="match status" value="1"/>
</dbReference>
<dbReference type="InterPro" id="IPR000182">
    <property type="entry name" value="GNAT_dom"/>
</dbReference>
<dbReference type="PROSITE" id="PS51186">
    <property type="entry name" value="GNAT"/>
    <property type="match status" value="1"/>
</dbReference>
<dbReference type="EMBL" id="JANRHH010000035">
    <property type="protein sequence ID" value="MDN4594038.1"/>
    <property type="molecule type" value="Genomic_DNA"/>
</dbReference>
<dbReference type="Proteomes" id="UP001174196">
    <property type="component" value="Unassembled WGS sequence"/>
</dbReference>
<gene>
    <name evidence="4" type="ORF">NWF35_09005</name>
</gene>
<dbReference type="SUPFAM" id="SSF55729">
    <property type="entry name" value="Acyl-CoA N-acyltransferases (Nat)"/>
    <property type="match status" value="1"/>
</dbReference>
<evidence type="ECO:0000256" key="2">
    <source>
        <dbReference type="ARBA" id="ARBA00023315"/>
    </source>
</evidence>
<comment type="caution">
    <text evidence="4">The sequence shown here is derived from an EMBL/GenBank/DDBJ whole genome shotgun (WGS) entry which is preliminary data.</text>
</comment>
<evidence type="ECO:0000259" key="3">
    <source>
        <dbReference type="PROSITE" id="PS51186"/>
    </source>
</evidence>
<dbReference type="Gene3D" id="3.40.630.30">
    <property type="match status" value="1"/>
</dbReference>
<evidence type="ECO:0000256" key="1">
    <source>
        <dbReference type="ARBA" id="ARBA00022679"/>
    </source>
</evidence>